<dbReference type="SMART" id="SM00391">
    <property type="entry name" value="MBD"/>
    <property type="match status" value="2"/>
</dbReference>
<comment type="caution">
    <text evidence="8">The sequence shown here is derived from an EMBL/GenBank/DDBJ whole genome shotgun (WGS) entry which is preliminary data.</text>
</comment>
<keyword evidence="3" id="KW-0238">DNA-binding</keyword>
<evidence type="ECO:0000256" key="2">
    <source>
        <dbReference type="ARBA" id="ARBA00023015"/>
    </source>
</evidence>
<name>A0AAW2HYL9_9NEOP</name>
<accession>A0AAW2HYL9</accession>
<evidence type="ECO:0000259" key="7">
    <source>
        <dbReference type="PROSITE" id="PS50982"/>
    </source>
</evidence>
<gene>
    <name evidence="8" type="ORF">PYX00_002761</name>
</gene>
<evidence type="ECO:0000256" key="1">
    <source>
        <dbReference type="ARBA" id="ARBA00004123"/>
    </source>
</evidence>
<feature type="region of interest" description="Disordered" evidence="6">
    <location>
        <begin position="1"/>
        <end position="21"/>
    </location>
</feature>
<dbReference type="AlphaFoldDB" id="A0AAW2HYL9"/>
<dbReference type="CDD" id="cd00122">
    <property type="entry name" value="MBD"/>
    <property type="match status" value="2"/>
</dbReference>
<dbReference type="PANTHER" id="PTHR12396:SF0">
    <property type="entry name" value="METHYL-CPG BINDING DOMAIN PROTEIN-LIKE, ISOFORM C"/>
    <property type="match status" value="1"/>
</dbReference>
<feature type="domain" description="MBD" evidence="7">
    <location>
        <begin position="378"/>
        <end position="447"/>
    </location>
</feature>
<feature type="region of interest" description="Disordered" evidence="6">
    <location>
        <begin position="214"/>
        <end position="330"/>
    </location>
</feature>
<feature type="compositionally biased region" description="Basic and acidic residues" evidence="6">
    <location>
        <begin position="253"/>
        <end position="296"/>
    </location>
</feature>
<sequence length="474" mass="54808">MGSSGEVENMKKNGKPLAESEKEVNLDKWMKPFKLGWRREVVLRLITGSNYCDIYYFHPSGKKLRSLTEVKANLTDDLTPDCFCFKKIPLNVSSETIRNAMDRSGVTKKKISTSWEEARDRNQLRLKGKESEKTVPLSRLTRRQLMKRKKEQQSKILEANKLRKTRRVPGKKIMKKTGDKGLDGLASDLFIVRKMLLKARPKILRNTMVVCRRRKTSKKVKSADGMNKGPARRRRLDKPEIPKKFLKRGTRRQLKEQERSALDVRKVTDQKRVPRRGKPAEKVQEEPTETSEKEAGTENNSAQTNEVQSEAEEPDSASKATTETGKKGDCNDIRSIVQRNIGKYREMRKKQMKEGLSERARKKISCQSVPRQHYEPVSKKLHMYLKPLERGWRRELVHRVNGPDAAGRSDVYYFHPNGKRLRSAREIANHLTQGLTLEYFTFRKEALGCGEPFETIRNARLNKSQETKSKKKLS</sequence>
<evidence type="ECO:0000256" key="3">
    <source>
        <dbReference type="ARBA" id="ARBA00023125"/>
    </source>
</evidence>
<dbReference type="EMBL" id="JARGDH010000002">
    <property type="protein sequence ID" value="KAL0274691.1"/>
    <property type="molecule type" value="Genomic_DNA"/>
</dbReference>
<dbReference type="PROSITE" id="PS50982">
    <property type="entry name" value="MBD"/>
    <property type="match status" value="2"/>
</dbReference>
<dbReference type="GO" id="GO:0006346">
    <property type="term" value="P:DNA methylation-dependent constitutive heterochromatin formation"/>
    <property type="evidence" value="ECO:0007669"/>
    <property type="project" value="TreeGrafter"/>
</dbReference>
<reference evidence="8" key="1">
    <citation type="journal article" date="2024" name="Gigascience">
        <title>Chromosome-level genome of the poultry shaft louse Menopon gallinae provides insight into the host-switching and adaptive evolution of parasitic lice.</title>
        <authorList>
            <person name="Xu Y."/>
            <person name="Ma L."/>
            <person name="Liu S."/>
            <person name="Liang Y."/>
            <person name="Liu Q."/>
            <person name="He Z."/>
            <person name="Tian L."/>
            <person name="Duan Y."/>
            <person name="Cai W."/>
            <person name="Li H."/>
            <person name="Song F."/>
        </authorList>
    </citation>
    <scope>NUCLEOTIDE SEQUENCE</scope>
    <source>
        <strain evidence="8">Cailab_2023a</strain>
    </source>
</reference>
<dbReference type="InterPro" id="IPR001739">
    <property type="entry name" value="Methyl_CpG_DNA-bd"/>
</dbReference>
<dbReference type="SUPFAM" id="SSF54171">
    <property type="entry name" value="DNA-binding domain"/>
    <property type="match status" value="2"/>
</dbReference>
<proteinExistence type="predicted"/>
<dbReference type="PANTHER" id="PTHR12396">
    <property type="entry name" value="METHYL-CPG BINDING PROTEIN, MBD"/>
    <property type="match status" value="1"/>
</dbReference>
<evidence type="ECO:0000256" key="4">
    <source>
        <dbReference type="ARBA" id="ARBA00023163"/>
    </source>
</evidence>
<protein>
    <recommendedName>
        <fullName evidence="7">MBD domain-containing protein</fullName>
    </recommendedName>
</protein>
<organism evidence="8">
    <name type="scientific">Menopon gallinae</name>
    <name type="common">poultry shaft louse</name>
    <dbReference type="NCBI Taxonomy" id="328185"/>
    <lineage>
        <taxon>Eukaryota</taxon>
        <taxon>Metazoa</taxon>
        <taxon>Ecdysozoa</taxon>
        <taxon>Arthropoda</taxon>
        <taxon>Hexapoda</taxon>
        <taxon>Insecta</taxon>
        <taxon>Pterygota</taxon>
        <taxon>Neoptera</taxon>
        <taxon>Paraneoptera</taxon>
        <taxon>Psocodea</taxon>
        <taxon>Troctomorpha</taxon>
        <taxon>Phthiraptera</taxon>
        <taxon>Amblycera</taxon>
        <taxon>Menoponidae</taxon>
        <taxon>Menopon</taxon>
    </lineage>
</organism>
<comment type="subcellular location">
    <subcellularLocation>
        <location evidence="1">Nucleus</location>
    </subcellularLocation>
</comment>
<feature type="compositionally biased region" description="Polar residues" evidence="6">
    <location>
        <begin position="297"/>
        <end position="308"/>
    </location>
</feature>
<evidence type="ECO:0000313" key="8">
    <source>
        <dbReference type="EMBL" id="KAL0274691.1"/>
    </source>
</evidence>
<feature type="domain" description="MBD" evidence="7">
    <location>
        <begin position="23"/>
        <end position="90"/>
    </location>
</feature>
<dbReference type="GO" id="GO:0005654">
    <property type="term" value="C:nucleoplasm"/>
    <property type="evidence" value="ECO:0007669"/>
    <property type="project" value="UniProtKB-ARBA"/>
</dbReference>
<dbReference type="GO" id="GO:0000122">
    <property type="term" value="P:negative regulation of transcription by RNA polymerase II"/>
    <property type="evidence" value="ECO:0007669"/>
    <property type="project" value="TreeGrafter"/>
</dbReference>
<evidence type="ECO:0000256" key="5">
    <source>
        <dbReference type="ARBA" id="ARBA00023242"/>
    </source>
</evidence>
<keyword evidence="4" id="KW-0804">Transcription</keyword>
<evidence type="ECO:0000256" key="6">
    <source>
        <dbReference type="SAM" id="MobiDB-lite"/>
    </source>
</evidence>
<dbReference type="GO" id="GO:0008327">
    <property type="term" value="F:methyl-CpG binding"/>
    <property type="evidence" value="ECO:0007669"/>
    <property type="project" value="TreeGrafter"/>
</dbReference>
<dbReference type="Pfam" id="PF01429">
    <property type="entry name" value="MBD"/>
    <property type="match status" value="2"/>
</dbReference>
<keyword evidence="5" id="KW-0539">Nucleus</keyword>
<keyword evidence="2" id="KW-0805">Transcription regulation</keyword>
<dbReference type="Gene3D" id="3.30.890.10">
    <property type="entry name" value="Methyl-cpg-binding Protein 2, Chain A"/>
    <property type="match status" value="2"/>
</dbReference>
<dbReference type="InterPro" id="IPR016177">
    <property type="entry name" value="DNA-bd_dom_sf"/>
</dbReference>